<dbReference type="EMBL" id="JACCHL010000001">
    <property type="protein sequence ID" value="NYH51394.1"/>
    <property type="molecule type" value="Genomic_DNA"/>
</dbReference>
<proteinExistence type="predicted"/>
<name>A0A7Z0BJH7_9ACTN</name>
<dbReference type="AlphaFoldDB" id="A0A7Z0BJH7"/>
<gene>
    <name evidence="1" type="ORF">HNR06_000983</name>
</gene>
<protein>
    <submittedName>
        <fullName evidence="1">Uncharacterized protein</fullName>
    </submittedName>
</protein>
<organism evidence="1 2">
    <name type="scientific">Nocardiopsis sinuspersici</name>
    <dbReference type="NCBI Taxonomy" id="501010"/>
    <lineage>
        <taxon>Bacteria</taxon>
        <taxon>Bacillati</taxon>
        <taxon>Actinomycetota</taxon>
        <taxon>Actinomycetes</taxon>
        <taxon>Streptosporangiales</taxon>
        <taxon>Nocardiopsidaceae</taxon>
        <taxon>Nocardiopsis</taxon>
    </lineage>
</organism>
<evidence type="ECO:0000313" key="2">
    <source>
        <dbReference type="Proteomes" id="UP000584931"/>
    </source>
</evidence>
<dbReference type="Proteomes" id="UP000584931">
    <property type="component" value="Unassembled WGS sequence"/>
</dbReference>
<evidence type="ECO:0000313" key="1">
    <source>
        <dbReference type="EMBL" id="NYH51394.1"/>
    </source>
</evidence>
<sequence length="35" mass="3940">MTEGVPSVEEQIQQCIEQTGLPEECRNKIEHGVVE</sequence>
<comment type="caution">
    <text evidence="1">The sequence shown here is derived from an EMBL/GenBank/DDBJ whole genome shotgun (WGS) entry which is preliminary data.</text>
</comment>
<accession>A0A7Z0BJH7</accession>
<reference evidence="1 2" key="1">
    <citation type="submission" date="2020-07" db="EMBL/GenBank/DDBJ databases">
        <title>Sequencing the genomes of 1000 actinobacteria strains.</title>
        <authorList>
            <person name="Klenk H.-P."/>
        </authorList>
    </citation>
    <scope>NUCLEOTIDE SEQUENCE [LARGE SCALE GENOMIC DNA]</scope>
    <source>
        <strain evidence="1 2">DSM 45278</strain>
    </source>
</reference>